<sequence length="441" mass="47672">MTIMRRLSFLIAIVLVVVIALSVMTSNGAETSLRGYWAKVYNGNYVRGGVSALVKTENGIYLVGGISFPNSDKGFIARLSEEGEVSKAVGYGVMGLDCMFEGGAALGRNLMVAGILHNGTFGNRRLMIAKIGENMKPLWAETFNISVFPELAGIEVVDDGILVAGGFVGEKDGVFVMKLNDKGEVLWTRLYISEGFLVPTGMAPDGEGGFLLLGVEVDYGSSKMVLIDIDGKGKVKWAKAYKEGVYGNAILKEGERIIVVGEIGNGLEGENRGDVFVALLNEDGNVIWAKAYGSEEMDFGGTAGLLDGGIVVAGIYGGKIVSGIPPRVENYTIWILNLEKNGKVRWEKAYWRGYPSFVVPDGDSILIGGFLISGNESRIFLARIKGDGSSPDSGITPDYDVHEVRLKATNFELREEELKVKALRVEFETQNIPLEAEPIRS</sequence>
<gene>
    <name evidence="1" type="ordered locus">TGAM_0511</name>
</gene>
<dbReference type="InterPro" id="IPR015943">
    <property type="entry name" value="WD40/YVTN_repeat-like_dom_sf"/>
</dbReference>
<dbReference type="eggNOG" id="arCOG02559">
    <property type="taxonomic scope" value="Archaea"/>
</dbReference>
<organism evidence="1 2">
    <name type="scientific">Thermococcus gammatolerans (strain DSM 15229 / JCM 11827 / EJ3)</name>
    <dbReference type="NCBI Taxonomy" id="593117"/>
    <lineage>
        <taxon>Archaea</taxon>
        <taxon>Methanobacteriati</taxon>
        <taxon>Methanobacteriota</taxon>
        <taxon>Thermococci</taxon>
        <taxon>Thermococcales</taxon>
        <taxon>Thermococcaceae</taxon>
        <taxon>Thermococcus</taxon>
    </lineage>
</organism>
<dbReference type="SUPFAM" id="SSF50998">
    <property type="entry name" value="Quinoprotein alcohol dehydrogenase-like"/>
    <property type="match status" value="1"/>
</dbReference>
<dbReference type="PANTHER" id="PTHR42754:SF1">
    <property type="entry name" value="LIPOPROTEIN"/>
    <property type="match status" value="1"/>
</dbReference>
<dbReference type="KEGG" id="tga:TGAM_0511"/>
<protein>
    <submittedName>
        <fullName evidence="1">Uncharacterized protein</fullName>
    </submittedName>
</protein>
<evidence type="ECO:0000313" key="1">
    <source>
        <dbReference type="EMBL" id="ACS33013.1"/>
    </source>
</evidence>
<dbReference type="Gene3D" id="2.130.10.10">
    <property type="entry name" value="YVTN repeat-like/Quinoprotein amine dehydrogenase"/>
    <property type="match status" value="1"/>
</dbReference>
<dbReference type="HOGENOM" id="CLU_614856_0_0_2"/>
<keyword evidence="2" id="KW-1185">Reference proteome</keyword>
<dbReference type="STRING" id="593117.TGAM_0511"/>
<dbReference type="InterPro" id="IPR011047">
    <property type="entry name" value="Quinoprotein_ADH-like_sf"/>
</dbReference>
<name>C5A451_THEGJ</name>
<dbReference type="Proteomes" id="UP000001488">
    <property type="component" value="Chromosome"/>
</dbReference>
<dbReference type="AlphaFoldDB" id="C5A451"/>
<dbReference type="PaxDb" id="593117-TGAM_0511"/>
<reference evidence="1 2" key="1">
    <citation type="journal article" date="2007" name="Genome Biol.">
        <title>Genome analysis and genome-wide proteomics of Thermococcus gammatolerans, the most radioresistant organism known amongst the Archaea.</title>
        <authorList>
            <person name="Zivanovic Y."/>
            <person name="Armengaud J."/>
            <person name="Lagorce A."/>
            <person name="Leplat C."/>
            <person name="Guerin P."/>
            <person name="Dutertre M."/>
            <person name="Anthouard V."/>
            <person name="Forterre P."/>
            <person name="Wincker P."/>
            <person name="Confalonieri F."/>
        </authorList>
    </citation>
    <scope>NUCLEOTIDE SEQUENCE [LARGE SCALE GENOMIC DNA]</scope>
    <source>
        <strain evidence="2">DSM 15229 / JCM 11827 / EJ3</strain>
    </source>
</reference>
<dbReference type="EMBL" id="CP001398">
    <property type="protein sequence ID" value="ACS33013.1"/>
    <property type="molecule type" value="Genomic_DNA"/>
</dbReference>
<accession>C5A451</accession>
<evidence type="ECO:0000313" key="2">
    <source>
        <dbReference type="Proteomes" id="UP000001488"/>
    </source>
</evidence>
<proteinExistence type="predicted"/>
<dbReference type="PANTHER" id="PTHR42754">
    <property type="entry name" value="ENDOGLUCANASE"/>
    <property type="match status" value="1"/>
</dbReference>
<dbReference type="PATRIC" id="fig|593117.10.peg.506"/>